<evidence type="ECO:0000256" key="1">
    <source>
        <dbReference type="ARBA" id="ARBA00022722"/>
    </source>
</evidence>
<dbReference type="Pfam" id="PF13361">
    <property type="entry name" value="UvrD_C"/>
    <property type="match status" value="1"/>
</dbReference>
<dbReference type="InterPro" id="IPR014016">
    <property type="entry name" value="UvrD-like_ATP-bd"/>
</dbReference>
<dbReference type="InterPro" id="IPR004586">
    <property type="entry name" value="RecB"/>
</dbReference>
<dbReference type="GO" id="GO:0000725">
    <property type="term" value="P:recombinational repair"/>
    <property type="evidence" value="ECO:0007669"/>
    <property type="project" value="TreeGrafter"/>
</dbReference>
<evidence type="ECO:0000256" key="16">
    <source>
        <dbReference type="PROSITE-ProRule" id="PRU00560"/>
    </source>
</evidence>
<evidence type="ECO:0000256" key="11">
    <source>
        <dbReference type="ARBA" id="ARBA00023204"/>
    </source>
</evidence>
<dbReference type="EC" id="5.6.2.4" evidence="14"/>
<keyword evidence="12" id="KW-0413">Isomerase</keyword>
<dbReference type="PANTHER" id="PTHR11070:SF23">
    <property type="entry name" value="RECBCD ENZYME SUBUNIT RECB"/>
    <property type="match status" value="1"/>
</dbReference>
<gene>
    <name evidence="19" type="ORF">J3U88_07305</name>
</gene>
<keyword evidence="9" id="KW-0460">Magnesium</keyword>
<dbReference type="Gene3D" id="1.10.486.10">
    <property type="entry name" value="PCRA, domain 4"/>
    <property type="match status" value="1"/>
</dbReference>
<feature type="domain" description="UvrD-like helicase ATP-binding" evidence="17">
    <location>
        <begin position="3"/>
        <end position="462"/>
    </location>
</feature>
<keyword evidence="11" id="KW-0234">DNA repair</keyword>
<keyword evidence="2" id="KW-0479">Metal-binding</keyword>
<dbReference type="HAMAP" id="MF_01485">
    <property type="entry name" value="RecB"/>
    <property type="match status" value="1"/>
</dbReference>
<dbReference type="GO" id="GO:0009338">
    <property type="term" value="C:exodeoxyribonuclease V complex"/>
    <property type="evidence" value="ECO:0007669"/>
    <property type="project" value="TreeGrafter"/>
</dbReference>
<dbReference type="InterPro" id="IPR038726">
    <property type="entry name" value="PDDEXK_AddAB-type"/>
</dbReference>
<dbReference type="CDD" id="cd22352">
    <property type="entry name" value="RecB_C-like"/>
    <property type="match status" value="1"/>
</dbReference>
<organism evidence="19 20">
    <name type="scientific">Acanthopleuribacter pedis</name>
    <dbReference type="NCBI Taxonomy" id="442870"/>
    <lineage>
        <taxon>Bacteria</taxon>
        <taxon>Pseudomonadati</taxon>
        <taxon>Acidobacteriota</taxon>
        <taxon>Holophagae</taxon>
        <taxon>Acanthopleuribacterales</taxon>
        <taxon>Acanthopleuribacteraceae</taxon>
        <taxon>Acanthopleuribacter</taxon>
    </lineage>
</organism>
<comment type="catalytic activity">
    <reaction evidence="13">
        <text>Couples ATP hydrolysis with the unwinding of duplex DNA by translocating in the 3'-5' direction.</text>
        <dbReference type="EC" id="5.6.2.4"/>
    </reaction>
</comment>
<dbReference type="EMBL" id="JAFREP010000005">
    <property type="protein sequence ID" value="MBO1318256.1"/>
    <property type="molecule type" value="Genomic_DNA"/>
</dbReference>
<dbReference type="SUPFAM" id="SSF52540">
    <property type="entry name" value="P-loop containing nucleoside triphosphate hydrolases"/>
    <property type="match status" value="1"/>
</dbReference>
<dbReference type="GO" id="GO:0008854">
    <property type="term" value="F:exodeoxyribonuclease V activity"/>
    <property type="evidence" value="ECO:0007669"/>
    <property type="project" value="InterPro"/>
</dbReference>
<proteinExistence type="inferred from homology"/>
<evidence type="ECO:0000259" key="17">
    <source>
        <dbReference type="PROSITE" id="PS51198"/>
    </source>
</evidence>
<evidence type="ECO:0000256" key="4">
    <source>
        <dbReference type="ARBA" id="ARBA00022763"/>
    </source>
</evidence>
<keyword evidence="5 16" id="KW-0378">Hydrolase</keyword>
<dbReference type="PROSITE" id="PS51198">
    <property type="entry name" value="UVRD_HELICASE_ATP_BIND"/>
    <property type="match status" value="1"/>
</dbReference>
<dbReference type="InterPro" id="IPR027417">
    <property type="entry name" value="P-loop_NTPase"/>
</dbReference>
<evidence type="ECO:0000256" key="2">
    <source>
        <dbReference type="ARBA" id="ARBA00022723"/>
    </source>
</evidence>
<keyword evidence="10" id="KW-0238">DNA-binding</keyword>
<comment type="catalytic activity">
    <reaction evidence="15">
        <text>ATP + H2O = ADP + phosphate + H(+)</text>
        <dbReference type="Rhea" id="RHEA:13065"/>
        <dbReference type="ChEBI" id="CHEBI:15377"/>
        <dbReference type="ChEBI" id="CHEBI:15378"/>
        <dbReference type="ChEBI" id="CHEBI:30616"/>
        <dbReference type="ChEBI" id="CHEBI:43474"/>
        <dbReference type="ChEBI" id="CHEBI:456216"/>
        <dbReference type="EC" id="5.6.2.4"/>
    </reaction>
</comment>
<protein>
    <recommendedName>
        <fullName evidence="14">DNA 3'-5' helicase</fullName>
        <ecNumber evidence="14">5.6.2.4</ecNumber>
    </recommendedName>
</protein>
<evidence type="ECO:0000256" key="6">
    <source>
        <dbReference type="ARBA" id="ARBA00022806"/>
    </source>
</evidence>
<dbReference type="GO" id="GO:0005524">
    <property type="term" value="F:ATP binding"/>
    <property type="evidence" value="ECO:0007669"/>
    <property type="project" value="UniProtKB-UniRule"/>
</dbReference>
<dbReference type="GO" id="GO:0043138">
    <property type="term" value="F:3'-5' DNA helicase activity"/>
    <property type="evidence" value="ECO:0007669"/>
    <property type="project" value="UniProtKB-EC"/>
</dbReference>
<evidence type="ECO:0000256" key="8">
    <source>
        <dbReference type="ARBA" id="ARBA00022840"/>
    </source>
</evidence>
<dbReference type="InterPro" id="IPR000212">
    <property type="entry name" value="DNA_helicase_UvrD/REP"/>
</dbReference>
<evidence type="ECO:0000256" key="5">
    <source>
        <dbReference type="ARBA" id="ARBA00022801"/>
    </source>
</evidence>
<dbReference type="Proteomes" id="UP000664417">
    <property type="component" value="Unassembled WGS sequence"/>
</dbReference>
<reference evidence="19" key="1">
    <citation type="submission" date="2021-03" db="EMBL/GenBank/DDBJ databases">
        <authorList>
            <person name="Wang G."/>
        </authorList>
    </citation>
    <scope>NUCLEOTIDE SEQUENCE</scope>
    <source>
        <strain evidence="19">KCTC 12899</strain>
    </source>
</reference>
<name>A0A8J7Q5D9_9BACT</name>
<dbReference type="GO" id="GO:0003677">
    <property type="term" value="F:DNA binding"/>
    <property type="evidence" value="ECO:0007669"/>
    <property type="project" value="UniProtKB-KW"/>
</dbReference>
<dbReference type="SUPFAM" id="SSF52980">
    <property type="entry name" value="Restriction endonuclease-like"/>
    <property type="match status" value="1"/>
</dbReference>
<dbReference type="Gene3D" id="3.40.50.300">
    <property type="entry name" value="P-loop containing nucleotide triphosphate hydrolases"/>
    <property type="match status" value="2"/>
</dbReference>
<evidence type="ECO:0000256" key="15">
    <source>
        <dbReference type="ARBA" id="ARBA00048988"/>
    </source>
</evidence>
<dbReference type="Pfam" id="PF00580">
    <property type="entry name" value="UvrD-helicase"/>
    <property type="match status" value="1"/>
</dbReference>
<dbReference type="GO" id="GO:0046872">
    <property type="term" value="F:metal ion binding"/>
    <property type="evidence" value="ECO:0007669"/>
    <property type="project" value="UniProtKB-KW"/>
</dbReference>
<dbReference type="InterPro" id="IPR011604">
    <property type="entry name" value="PDDEXK-like_dom_sf"/>
</dbReference>
<dbReference type="GO" id="GO:0005829">
    <property type="term" value="C:cytosol"/>
    <property type="evidence" value="ECO:0007669"/>
    <property type="project" value="TreeGrafter"/>
</dbReference>
<evidence type="ECO:0000259" key="18">
    <source>
        <dbReference type="PROSITE" id="PS51217"/>
    </source>
</evidence>
<evidence type="ECO:0000313" key="20">
    <source>
        <dbReference type="Proteomes" id="UP000664417"/>
    </source>
</evidence>
<keyword evidence="6 16" id="KW-0347">Helicase</keyword>
<dbReference type="Gene3D" id="1.10.3170.10">
    <property type="entry name" value="Recbcd, chain B, domain 2"/>
    <property type="match status" value="1"/>
</dbReference>
<comment type="caution">
    <text evidence="19">The sequence shown here is derived from an EMBL/GenBank/DDBJ whole genome shotgun (WGS) entry which is preliminary data.</text>
</comment>
<accession>A0A8J7Q5D9</accession>
<feature type="binding site" evidence="16">
    <location>
        <begin position="24"/>
        <end position="31"/>
    </location>
    <ligand>
        <name>ATP</name>
        <dbReference type="ChEBI" id="CHEBI:30616"/>
    </ligand>
</feature>
<evidence type="ECO:0000256" key="3">
    <source>
        <dbReference type="ARBA" id="ARBA00022741"/>
    </source>
</evidence>
<evidence type="ECO:0000256" key="9">
    <source>
        <dbReference type="ARBA" id="ARBA00022842"/>
    </source>
</evidence>
<evidence type="ECO:0000313" key="19">
    <source>
        <dbReference type="EMBL" id="MBO1318256.1"/>
    </source>
</evidence>
<sequence length="1140" mass="130893">MSTRIAKPAILGDTITLRDHLIEASAGTGKTYTIEHLVLELIFRGHKLGDILLVTFTEKATNELKGRIRAKLIELIQLEEGAGADLDPEHTWLLTPENRQRLRDALFEFENASIYTIHGFCNSVLREFAFENRRLFRMEQQPSARIFDLVFPQFLKTYVLTERCAYRDLFTAYLKEHPRALEDSDLGGSLLQTLKQLVPKEGLLLPDLSGAEQAWQQWCRYVDPAKALEELADIKLHANFRKKFETYLTDLAALTAEKTTPLWEVLHLCATWQESGKRNKSCLINMFDATTWTFTKAKKGMVNDPSGLSRAWQELQHYGQALIPFFCSVKVQLLRLLLPDLRRAMRDEKQQRGWFDFDDMIGFVADQIGAEPAAGGPLTQALRKKYRIAIIDEFQDTDERQWTLFSRIFLASRDHRLYLIGDPKQAIYRFRGADIHTYLAARRLIGEGGGGRLSLSHNYRSTADMIAATNHIFTHPSLFAGDIQYRDPVRCGRPDRVVRLGAGPAVRCLYLQADPDEEKPKLSSYDLKQGFAHWMAETTRDLLAAEPTLKPRDIAVLTRKRREGEQIGEVLAGHGIPFAFYKQGGLFQTREAAHMRDMLAAIEQVDDDSAVKKALLSDFYQVSPTALGNAPTIPDSVRVQLIEWRKQIYSDRDYRRLFHQLFGETGILERLLQQSDDERAVTNYEHLADLLTREGAALDLQQLLSRLGRLIDKKEAVDDDLLRLETEKEAVQIMTIHSSKGLEFEVVFLFAGFSAPRQEEVHAFHDPQRGRILDLAKNHAVPHQQELDEEAERLYYVALTRAKSKMYLPYWRDAGRAEYNILLPALDALFEAGPLPYLDFETRRLQRGLGSGEARVLHQAPAPPDIAPTPDYPAVLAAHNQLRLTSYTKLAHHKNTPLAGLVSDQLSKVLRDDEDHTGEVGVENEGMPKGKNTGNCIHEILEHMDPLQKVFGEFPDFEQWAQQDKVKATLLGRLQNYDLERHYAAAAAMCYHALTQPLREDWRVMDFDADDRRHEVDFYFPVKPEGGQRVILNGSIDLVLRRDDRYYFADWKSDTLSDYSEAALKEHVEAHYAMQVRIYLMAMRRWLGIRQREHYDRVFAGFFYLFVRGMDTPGHGVYFYRPSWEEVRAFEQHLKQHDYA</sequence>
<evidence type="ECO:0000256" key="14">
    <source>
        <dbReference type="ARBA" id="ARBA00034808"/>
    </source>
</evidence>
<keyword evidence="8 16" id="KW-0067">ATP-binding</keyword>
<evidence type="ECO:0000256" key="10">
    <source>
        <dbReference type="ARBA" id="ARBA00023125"/>
    </source>
</evidence>
<evidence type="ECO:0000256" key="13">
    <source>
        <dbReference type="ARBA" id="ARBA00034617"/>
    </source>
</evidence>
<dbReference type="Gene3D" id="3.90.320.10">
    <property type="match status" value="1"/>
</dbReference>
<keyword evidence="7" id="KW-0269">Exonuclease</keyword>
<dbReference type="AlphaFoldDB" id="A0A8J7Q5D9"/>
<dbReference type="PROSITE" id="PS51217">
    <property type="entry name" value="UVRD_HELICASE_CTER"/>
    <property type="match status" value="1"/>
</dbReference>
<keyword evidence="1" id="KW-0540">Nuclease</keyword>
<dbReference type="Pfam" id="PF12705">
    <property type="entry name" value="PDDEXK_1"/>
    <property type="match status" value="1"/>
</dbReference>
<keyword evidence="20" id="KW-1185">Reference proteome</keyword>
<evidence type="ECO:0000256" key="7">
    <source>
        <dbReference type="ARBA" id="ARBA00022839"/>
    </source>
</evidence>
<keyword evidence="3 16" id="KW-0547">Nucleotide-binding</keyword>
<dbReference type="PANTHER" id="PTHR11070">
    <property type="entry name" value="UVRD / RECB / PCRA DNA HELICASE FAMILY MEMBER"/>
    <property type="match status" value="1"/>
</dbReference>
<evidence type="ECO:0000256" key="12">
    <source>
        <dbReference type="ARBA" id="ARBA00023235"/>
    </source>
</evidence>
<dbReference type="RefSeq" id="WP_207857925.1">
    <property type="nucleotide sequence ID" value="NZ_JAFREP010000005.1"/>
</dbReference>
<keyword evidence="4" id="KW-0227">DNA damage</keyword>
<dbReference type="InterPro" id="IPR014017">
    <property type="entry name" value="DNA_helicase_UvrD-like_C"/>
</dbReference>
<dbReference type="InterPro" id="IPR011335">
    <property type="entry name" value="Restrct_endonuc-II-like"/>
</dbReference>
<feature type="domain" description="UvrD-like helicase C-terminal" evidence="18">
    <location>
        <begin position="488"/>
        <end position="741"/>
    </location>
</feature>